<dbReference type="Pfam" id="PF07470">
    <property type="entry name" value="Glyco_hydro_88"/>
    <property type="match status" value="1"/>
</dbReference>
<dbReference type="Gene3D" id="1.50.10.10">
    <property type="match status" value="1"/>
</dbReference>
<dbReference type="Proteomes" id="UP001398556">
    <property type="component" value="Unassembled WGS sequence"/>
</dbReference>
<proteinExistence type="predicted"/>
<sequence>MFYILLLIFLVLAVDFIPMLYTWQSRIRIGRYNSTEQWNYKITEKSIKWLKKAPTITFTDNRRLVIIDILKGNYKRAAIQHWQEAALVLGLSEVVAKTNSITIRKNIEQYIANKIDKNGFWLDKPKEIDGVILAYAMINLKGIDHDKMKPSYDYIYNLILSLEGMDGTIAYKSYSTNYRYVDTIGFICPFLINYGIKFQVEEAVNLGINQITEFNKYAMLNDTFIPCHSYLVDSKIPVGLFGWGRGLGWYAIGLIDSWTALPDAHEYKYKLTESVIAFAKMAVQFQNENGSWNWIVSVKEFRADSSTTATLAWFFANAFQIESIREISLAAKSKALQYLMSVTRRDGAIDFSQGDTKAIGVHSQDFDILPFTQGFVLRTLNHK</sequence>
<keyword evidence="3" id="KW-1185">Reference proteome</keyword>
<dbReference type="InterPro" id="IPR010905">
    <property type="entry name" value="Glyco_hydro_88"/>
</dbReference>
<dbReference type="InterPro" id="IPR012341">
    <property type="entry name" value="6hp_glycosidase-like_sf"/>
</dbReference>
<comment type="caution">
    <text evidence="2">The sequence shown here is derived from an EMBL/GenBank/DDBJ whole genome shotgun (WGS) entry which is preliminary data.</text>
</comment>
<accession>A0ABU9HJ15</accession>
<dbReference type="RefSeq" id="WP_341699355.1">
    <property type="nucleotide sequence ID" value="NZ_JBBYHU010000004.1"/>
</dbReference>
<dbReference type="InterPro" id="IPR008928">
    <property type="entry name" value="6-hairpin_glycosidase_sf"/>
</dbReference>
<keyword evidence="1 2" id="KW-0378">Hydrolase</keyword>
<dbReference type="InterPro" id="IPR052043">
    <property type="entry name" value="PolySaccharide_Degr_Enz"/>
</dbReference>
<protein>
    <submittedName>
        <fullName evidence="2">Glycoside hydrolase family 88 protein</fullName>
    </submittedName>
</protein>
<evidence type="ECO:0000313" key="3">
    <source>
        <dbReference type="Proteomes" id="UP001398556"/>
    </source>
</evidence>
<dbReference type="EMBL" id="JBBYHU010000004">
    <property type="protein sequence ID" value="MEL1240109.1"/>
    <property type="molecule type" value="Genomic_DNA"/>
</dbReference>
<dbReference type="PANTHER" id="PTHR33886:SF11">
    <property type="entry name" value="WALL GLYCOSYL HYDROLASE YTER, PUTATIVE (AFU_ORTHOLOGUE AFUA_2G14630)-RELATED"/>
    <property type="match status" value="1"/>
</dbReference>
<evidence type="ECO:0000313" key="2">
    <source>
        <dbReference type="EMBL" id="MEL1240109.1"/>
    </source>
</evidence>
<evidence type="ECO:0000256" key="1">
    <source>
        <dbReference type="ARBA" id="ARBA00022801"/>
    </source>
</evidence>
<dbReference type="PANTHER" id="PTHR33886">
    <property type="entry name" value="UNSATURATED RHAMNOGALACTURONAN HYDROLASE (EUROFUNG)"/>
    <property type="match status" value="1"/>
</dbReference>
<organism evidence="2 3">
    <name type="scientific">Flavobacterium flavipallidum</name>
    <dbReference type="NCBI Taxonomy" id="3139140"/>
    <lineage>
        <taxon>Bacteria</taxon>
        <taxon>Pseudomonadati</taxon>
        <taxon>Bacteroidota</taxon>
        <taxon>Flavobacteriia</taxon>
        <taxon>Flavobacteriales</taxon>
        <taxon>Flavobacteriaceae</taxon>
        <taxon>Flavobacterium</taxon>
    </lineage>
</organism>
<gene>
    <name evidence="2" type="ORF">AAEO59_03510</name>
</gene>
<dbReference type="GO" id="GO:0016787">
    <property type="term" value="F:hydrolase activity"/>
    <property type="evidence" value="ECO:0007669"/>
    <property type="project" value="UniProtKB-KW"/>
</dbReference>
<reference evidence="2 3" key="1">
    <citation type="submission" date="2024-04" db="EMBL/GenBank/DDBJ databases">
        <title>Flavobacterium sp. DGU99 16S ribosomal RNA gene Genome sequencing and assembly.</title>
        <authorList>
            <person name="Park S."/>
        </authorList>
    </citation>
    <scope>NUCLEOTIDE SEQUENCE [LARGE SCALE GENOMIC DNA]</scope>
    <source>
        <strain evidence="2 3">DGU99</strain>
    </source>
</reference>
<name>A0ABU9HJ15_9FLAO</name>
<dbReference type="SUPFAM" id="SSF48208">
    <property type="entry name" value="Six-hairpin glycosidases"/>
    <property type="match status" value="1"/>
</dbReference>